<evidence type="ECO:0000313" key="3">
    <source>
        <dbReference type="EMBL" id="CAL1357170.1"/>
    </source>
</evidence>
<organism evidence="3 4">
    <name type="scientific">Linum trigynum</name>
    <dbReference type="NCBI Taxonomy" id="586398"/>
    <lineage>
        <taxon>Eukaryota</taxon>
        <taxon>Viridiplantae</taxon>
        <taxon>Streptophyta</taxon>
        <taxon>Embryophyta</taxon>
        <taxon>Tracheophyta</taxon>
        <taxon>Spermatophyta</taxon>
        <taxon>Magnoliopsida</taxon>
        <taxon>eudicotyledons</taxon>
        <taxon>Gunneridae</taxon>
        <taxon>Pentapetalae</taxon>
        <taxon>rosids</taxon>
        <taxon>fabids</taxon>
        <taxon>Malpighiales</taxon>
        <taxon>Linaceae</taxon>
        <taxon>Linum</taxon>
    </lineage>
</organism>
<evidence type="ECO:0000313" key="4">
    <source>
        <dbReference type="Proteomes" id="UP001497516"/>
    </source>
</evidence>
<dbReference type="EMBL" id="OZ034813">
    <property type="protein sequence ID" value="CAL1357170.1"/>
    <property type="molecule type" value="Genomic_DNA"/>
</dbReference>
<dbReference type="Proteomes" id="UP001497516">
    <property type="component" value="Chromosome 1"/>
</dbReference>
<dbReference type="InterPro" id="IPR011320">
    <property type="entry name" value="RNase_H1_N"/>
</dbReference>
<sequence>MEGCIKTLINQLKQKQEKSAALEQQLLLCRGEEEAIIQSIDVIQQQLEINYVNVSTLTTSSNSEKPSTLTTEPAEKEKSTATSTTTSNNIQKTTRWADIVEQEEKEAKDSHYEEDDRKGSKWYVIFNGPYRGVYHNWAIASQHINGKPVQHQSFKTKETAGEAYRQSYKVMAMKEPVKNQEQQSQKLVIKIPSIKNILTTKEKEEQLKPIFQKFISNWDMIINYEEKHTTMGFYPVSRGGPKAVILEEASLELSFEFHQYGLIDTIYTTTMKVFEYFPQRMRNVIRRYLELFAKEREIFLKYTSSYPVFDQDKLLIGSKAVILMGVSNHDYPTRDDLRDYEKKPDYQVKGLLAVCRALTKIEPESQIKVNYSSPDAIITSKTRGNMTKEEWVIITDKIKEFTEINGNLSALPIQIKKQLCNELTIYEDHLCEWCASTDEDISGPADQD</sequence>
<dbReference type="SUPFAM" id="SSF55658">
    <property type="entry name" value="L9 N-domain-like"/>
    <property type="match status" value="1"/>
</dbReference>
<evidence type="ECO:0000256" key="1">
    <source>
        <dbReference type="SAM" id="MobiDB-lite"/>
    </source>
</evidence>
<proteinExistence type="predicted"/>
<name>A0AAV2CN28_9ROSI</name>
<accession>A0AAV2CN28</accession>
<evidence type="ECO:0000259" key="2">
    <source>
        <dbReference type="Pfam" id="PF01693"/>
    </source>
</evidence>
<dbReference type="Pfam" id="PF01693">
    <property type="entry name" value="Cauli_VI"/>
    <property type="match status" value="1"/>
</dbReference>
<dbReference type="InterPro" id="IPR037056">
    <property type="entry name" value="RNase_H1_N_sf"/>
</dbReference>
<reference evidence="3 4" key="1">
    <citation type="submission" date="2024-04" db="EMBL/GenBank/DDBJ databases">
        <authorList>
            <person name="Fracassetti M."/>
        </authorList>
    </citation>
    <scope>NUCLEOTIDE SEQUENCE [LARGE SCALE GENOMIC DNA]</scope>
</reference>
<dbReference type="InterPro" id="IPR009027">
    <property type="entry name" value="Ribosomal_bL9/RNase_H1_N"/>
</dbReference>
<dbReference type="Gene3D" id="3.40.970.10">
    <property type="entry name" value="Ribonuclease H1, N-terminal domain"/>
    <property type="match status" value="1"/>
</dbReference>
<feature type="domain" description="Ribonuclease H1 N-terminal" evidence="2">
    <location>
        <begin position="121"/>
        <end position="162"/>
    </location>
</feature>
<protein>
    <recommendedName>
        <fullName evidence="2">Ribonuclease H1 N-terminal domain-containing protein</fullName>
    </recommendedName>
</protein>
<gene>
    <name evidence="3" type="ORF">LTRI10_LOCUS4822</name>
</gene>
<feature type="region of interest" description="Disordered" evidence="1">
    <location>
        <begin position="58"/>
        <end position="92"/>
    </location>
</feature>
<dbReference type="AlphaFoldDB" id="A0AAV2CN28"/>
<keyword evidence="4" id="KW-1185">Reference proteome</keyword>